<dbReference type="GO" id="GO:0000149">
    <property type="term" value="F:SNARE binding"/>
    <property type="evidence" value="ECO:0007669"/>
    <property type="project" value="TreeGrafter"/>
</dbReference>
<dbReference type="AlphaFoldDB" id="A0A8H7BZ04"/>
<dbReference type="InterPro" id="IPR011417">
    <property type="entry name" value="ANTH_dom"/>
</dbReference>
<sequence length="269" mass="29151">MSKPDATTALNIYRRFAKQTEETVSFVESTKKLETSLGMSVPTLKHAPLSLAAALEEYLNDPEPDKQPPKPVENAPGIVSAPTRAVSDFFDSLQKQQTVPIFSEPLHMTFLPSIQSQPTHNFVPALSPPPHSKPQLQSQFPSQLSTQVQLQPQPQPQPDINPFRAAINPQTTGSQLGFGVGNISQPSNTLTRSMSVMTPQPTGSSNPFRSNTLPIAPFNPVSQGMWNGSSTQLFSQPTGTNSTNPFTAMTNSGSIVSPNPVPLHQYNNH</sequence>
<accession>A0A8H7BZ04</accession>
<evidence type="ECO:0000259" key="2">
    <source>
        <dbReference type="Pfam" id="PF07651"/>
    </source>
</evidence>
<proteinExistence type="predicted"/>
<dbReference type="PANTHER" id="PTHR22951:SF5">
    <property type="entry name" value="PHOSPHATIDYLINOSITOL-BINDING CLATHRIN ASSEMBLY PROTEIN LAP"/>
    <property type="match status" value="1"/>
</dbReference>
<dbReference type="PANTHER" id="PTHR22951">
    <property type="entry name" value="CLATHRIN ASSEMBLY PROTEIN"/>
    <property type="match status" value="1"/>
</dbReference>
<dbReference type="GO" id="GO:0005546">
    <property type="term" value="F:phosphatidylinositol-4,5-bisphosphate binding"/>
    <property type="evidence" value="ECO:0007669"/>
    <property type="project" value="TreeGrafter"/>
</dbReference>
<evidence type="ECO:0000313" key="4">
    <source>
        <dbReference type="Proteomes" id="UP000605846"/>
    </source>
</evidence>
<protein>
    <recommendedName>
        <fullName evidence="2">AP180 N-terminal homology (ANTH) domain-containing protein</fullName>
    </recommendedName>
</protein>
<feature type="domain" description="AP180 N-terminal homology (ANTH)" evidence="2">
    <location>
        <begin position="1"/>
        <end position="61"/>
    </location>
</feature>
<keyword evidence="4" id="KW-1185">Reference proteome</keyword>
<dbReference type="InterPro" id="IPR045192">
    <property type="entry name" value="AP180-like"/>
</dbReference>
<dbReference type="Proteomes" id="UP000605846">
    <property type="component" value="Unassembled WGS sequence"/>
</dbReference>
<comment type="caution">
    <text evidence="3">The sequence shown here is derived from an EMBL/GenBank/DDBJ whole genome shotgun (WGS) entry which is preliminary data.</text>
</comment>
<dbReference type="GO" id="GO:0005545">
    <property type="term" value="F:1-phosphatidylinositol binding"/>
    <property type="evidence" value="ECO:0007669"/>
    <property type="project" value="InterPro"/>
</dbReference>
<name>A0A8H7BZ04_9FUNG</name>
<feature type="region of interest" description="Disordered" evidence="1">
    <location>
        <begin position="120"/>
        <end position="146"/>
    </location>
</feature>
<dbReference type="SUPFAM" id="SSF89009">
    <property type="entry name" value="GAT-like domain"/>
    <property type="match status" value="1"/>
</dbReference>
<dbReference type="GO" id="GO:0032050">
    <property type="term" value="F:clathrin heavy chain binding"/>
    <property type="evidence" value="ECO:0007669"/>
    <property type="project" value="TreeGrafter"/>
</dbReference>
<evidence type="ECO:0000256" key="1">
    <source>
        <dbReference type="SAM" id="MobiDB-lite"/>
    </source>
</evidence>
<organism evidence="3 4">
    <name type="scientific">Apophysomyces ossiformis</name>
    <dbReference type="NCBI Taxonomy" id="679940"/>
    <lineage>
        <taxon>Eukaryota</taxon>
        <taxon>Fungi</taxon>
        <taxon>Fungi incertae sedis</taxon>
        <taxon>Mucoromycota</taxon>
        <taxon>Mucoromycotina</taxon>
        <taxon>Mucoromycetes</taxon>
        <taxon>Mucorales</taxon>
        <taxon>Mucorineae</taxon>
        <taxon>Mucoraceae</taxon>
        <taxon>Apophysomyces</taxon>
    </lineage>
</organism>
<dbReference type="GO" id="GO:0005905">
    <property type="term" value="C:clathrin-coated pit"/>
    <property type="evidence" value="ECO:0007669"/>
    <property type="project" value="TreeGrafter"/>
</dbReference>
<dbReference type="Pfam" id="PF07651">
    <property type="entry name" value="ANTH"/>
    <property type="match status" value="1"/>
</dbReference>
<dbReference type="GO" id="GO:0048268">
    <property type="term" value="P:clathrin coat assembly"/>
    <property type="evidence" value="ECO:0007669"/>
    <property type="project" value="InterPro"/>
</dbReference>
<dbReference type="GO" id="GO:0030136">
    <property type="term" value="C:clathrin-coated vesicle"/>
    <property type="evidence" value="ECO:0007669"/>
    <property type="project" value="InterPro"/>
</dbReference>
<dbReference type="OrthoDB" id="44015at2759"/>
<gene>
    <name evidence="3" type="ORF">EC973_007776</name>
</gene>
<dbReference type="Gene3D" id="1.20.58.150">
    <property type="entry name" value="ANTH domain"/>
    <property type="match status" value="1"/>
</dbReference>
<dbReference type="InterPro" id="IPR014712">
    <property type="entry name" value="ANTH_dom_sf"/>
</dbReference>
<dbReference type="GO" id="GO:0072583">
    <property type="term" value="P:clathrin-dependent endocytosis"/>
    <property type="evidence" value="ECO:0007669"/>
    <property type="project" value="InterPro"/>
</dbReference>
<dbReference type="EMBL" id="JABAYA010000006">
    <property type="protein sequence ID" value="KAF7731945.1"/>
    <property type="molecule type" value="Genomic_DNA"/>
</dbReference>
<feature type="compositionally biased region" description="Low complexity" evidence="1">
    <location>
        <begin position="133"/>
        <end position="146"/>
    </location>
</feature>
<evidence type="ECO:0000313" key="3">
    <source>
        <dbReference type="EMBL" id="KAF7731945.1"/>
    </source>
</evidence>
<reference evidence="3" key="1">
    <citation type="submission" date="2020-01" db="EMBL/GenBank/DDBJ databases">
        <title>Genome Sequencing of Three Apophysomyces-Like Fungal Strains Confirms a Novel Fungal Genus in the Mucoromycota with divergent Burkholderia-like Endosymbiotic Bacteria.</title>
        <authorList>
            <person name="Stajich J.E."/>
            <person name="Macias A.M."/>
            <person name="Carter-House D."/>
            <person name="Lovett B."/>
            <person name="Kasson L.R."/>
            <person name="Berry K."/>
            <person name="Grigoriev I."/>
            <person name="Chang Y."/>
            <person name="Spatafora J."/>
            <person name="Kasson M.T."/>
        </authorList>
    </citation>
    <scope>NUCLEOTIDE SEQUENCE</scope>
    <source>
        <strain evidence="3">NRRL A-21654</strain>
    </source>
</reference>
<dbReference type="GO" id="GO:0006900">
    <property type="term" value="P:vesicle budding from membrane"/>
    <property type="evidence" value="ECO:0007669"/>
    <property type="project" value="TreeGrafter"/>
</dbReference>